<sequence>MVADIIRDSTFGQLVNWASKGRFFPYADQRPDYIVPARYLPHASPLDSSSTLEARSPTPKSREETLVNAPGTCAEIKTSKTDVDVEKQVLESVGAQTPTPPAYEYLVEFEENDPDKPMNWSSRKRIFIGFLISLLTFGIYIGSAIYTASIPGLMQEFGINQVGATSGLTLFVAAYGIGPMILSPMQELPRWGRNPVYILGLFAFVIFQIPEILAKNVATVLVFRFLSGFVGSPALATGGATMGDIFPLQHIAIAIGAWSVGAISGPIFGPVIGGFAAEQMNWRWPFLELLWISGTVLLVVFLVLPETMESTILIRRAERLRKLTGNPLLRAPAELGHAGELKLAPLLTETIGRAFRLMLEPALAVAHSYLALVYAIFYLWFEAFPLTFNEMHHFSLSLGGLPFLAFVVAAVPTFIGYYFYQTRYMASRMAKNPNLAPEARLELAMIGAVFVPVSLFIFGWTARADVHWIWPTIGAGIYLPGVYYSFQSILMYVSMSYPNYAASNLAGNDFLRSVFASVFPLFGARYYKVLGIGGGCSLLAGVSILMIPLLYAIIRFGDRLRARSHFTE</sequence>
<dbReference type="PANTHER" id="PTHR23502">
    <property type="entry name" value="MAJOR FACILITATOR SUPERFAMILY"/>
    <property type="match status" value="1"/>
</dbReference>
<accession>A0A061AKH2</accession>
<keyword evidence="4 5" id="KW-0472">Membrane</keyword>
<feature type="transmembrane region" description="Helical" evidence="5">
    <location>
        <begin position="289"/>
        <end position="314"/>
    </location>
</feature>
<dbReference type="PANTHER" id="PTHR23502:SF23">
    <property type="entry name" value="FLUCONAZOLE RESISTANCE PROTEIN 1"/>
    <property type="match status" value="1"/>
</dbReference>
<feature type="domain" description="Major facilitator superfamily (MFS) profile" evidence="6">
    <location>
        <begin position="122"/>
        <end position="568"/>
    </location>
</feature>
<feature type="transmembrane region" description="Helical" evidence="5">
    <location>
        <begin position="468"/>
        <end position="493"/>
    </location>
</feature>
<dbReference type="GO" id="GO:0005886">
    <property type="term" value="C:plasma membrane"/>
    <property type="evidence" value="ECO:0007669"/>
    <property type="project" value="TreeGrafter"/>
</dbReference>
<dbReference type="OrthoDB" id="3357846at2759"/>
<dbReference type="CDD" id="cd17323">
    <property type="entry name" value="MFS_Tpo1_MDR_like"/>
    <property type="match status" value="1"/>
</dbReference>
<dbReference type="AlphaFoldDB" id="A0A061AKH2"/>
<dbReference type="InterPro" id="IPR020846">
    <property type="entry name" value="MFS_dom"/>
</dbReference>
<protein>
    <submittedName>
        <fullName evidence="7">RHTO0S03e02762g1_1</fullName>
    </submittedName>
</protein>
<gene>
    <name evidence="7" type="ORF">RHTO0S_03e02762g</name>
</gene>
<feature type="transmembrane region" description="Helical" evidence="5">
    <location>
        <begin position="362"/>
        <end position="381"/>
    </location>
</feature>
<organism evidence="7">
    <name type="scientific">Rhodotorula toruloides</name>
    <name type="common">Yeast</name>
    <name type="synonym">Rhodosporidium toruloides</name>
    <dbReference type="NCBI Taxonomy" id="5286"/>
    <lineage>
        <taxon>Eukaryota</taxon>
        <taxon>Fungi</taxon>
        <taxon>Dikarya</taxon>
        <taxon>Basidiomycota</taxon>
        <taxon>Pucciniomycotina</taxon>
        <taxon>Microbotryomycetes</taxon>
        <taxon>Sporidiobolales</taxon>
        <taxon>Sporidiobolaceae</taxon>
        <taxon>Rhodotorula</taxon>
    </lineage>
</organism>
<feature type="transmembrane region" description="Helical" evidence="5">
    <location>
        <begin position="162"/>
        <end position="182"/>
    </location>
</feature>
<dbReference type="GO" id="GO:1990961">
    <property type="term" value="P:xenobiotic detoxification by transmembrane export across the plasma membrane"/>
    <property type="evidence" value="ECO:0007669"/>
    <property type="project" value="TreeGrafter"/>
</dbReference>
<feature type="transmembrane region" description="Helical" evidence="5">
    <location>
        <begin position="126"/>
        <end position="150"/>
    </location>
</feature>
<dbReference type="Pfam" id="PF07690">
    <property type="entry name" value="MFS_1"/>
    <property type="match status" value="1"/>
</dbReference>
<dbReference type="EMBL" id="LK052938">
    <property type="protein sequence ID" value="CDR38064.1"/>
    <property type="molecule type" value="Genomic_DNA"/>
</dbReference>
<keyword evidence="2 5" id="KW-0812">Transmembrane</keyword>
<evidence type="ECO:0000313" key="7">
    <source>
        <dbReference type="EMBL" id="CDR38064.1"/>
    </source>
</evidence>
<dbReference type="PROSITE" id="PS50850">
    <property type="entry name" value="MFS"/>
    <property type="match status" value="1"/>
</dbReference>
<feature type="transmembrane region" description="Helical" evidence="5">
    <location>
        <begin position="251"/>
        <end position="277"/>
    </location>
</feature>
<dbReference type="InterPro" id="IPR036259">
    <property type="entry name" value="MFS_trans_sf"/>
</dbReference>
<dbReference type="GO" id="GO:0015244">
    <property type="term" value="F:fluconazole transmembrane transporter activity"/>
    <property type="evidence" value="ECO:0007669"/>
    <property type="project" value="TreeGrafter"/>
</dbReference>
<dbReference type="FunFam" id="1.20.1250.20:FF:000011">
    <property type="entry name" value="MFS multidrug transporter, putative"/>
    <property type="match status" value="1"/>
</dbReference>
<evidence type="ECO:0000259" key="6">
    <source>
        <dbReference type="PROSITE" id="PS50850"/>
    </source>
</evidence>
<feature type="transmembrane region" description="Helical" evidence="5">
    <location>
        <begin position="441"/>
        <end position="462"/>
    </location>
</feature>
<dbReference type="InterPro" id="IPR011701">
    <property type="entry name" value="MFS"/>
</dbReference>
<feature type="transmembrane region" description="Helical" evidence="5">
    <location>
        <begin position="194"/>
        <end position="214"/>
    </location>
</feature>
<dbReference type="Gene3D" id="1.20.1250.20">
    <property type="entry name" value="MFS general substrate transporter like domains"/>
    <property type="match status" value="1"/>
</dbReference>
<evidence type="ECO:0000256" key="1">
    <source>
        <dbReference type="ARBA" id="ARBA00004141"/>
    </source>
</evidence>
<evidence type="ECO:0000256" key="4">
    <source>
        <dbReference type="ARBA" id="ARBA00023136"/>
    </source>
</evidence>
<keyword evidence="3 5" id="KW-1133">Transmembrane helix</keyword>
<evidence type="ECO:0000256" key="5">
    <source>
        <dbReference type="SAM" id="Phobius"/>
    </source>
</evidence>
<reference evidence="7" key="1">
    <citation type="journal article" date="2014" name="Genome Announc.">
        <title>Draft genome sequence of Rhodosporidium toruloides CECT1137, an oleaginous yeast of biotechnological interest.</title>
        <authorList>
            <person name="Morin N."/>
            <person name="Calcas X."/>
            <person name="Devillers H."/>
            <person name="Durrens P."/>
            <person name="Sherman D.J."/>
            <person name="Nicaud J.-M."/>
            <person name="Neuveglise C."/>
        </authorList>
    </citation>
    <scope>NUCLEOTIDE SEQUENCE</scope>
    <source>
        <strain evidence="7">CECT1137</strain>
    </source>
</reference>
<proteinExistence type="predicted"/>
<name>A0A061AKH2_RHOTO</name>
<evidence type="ECO:0000256" key="2">
    <source>
        <dbReference type="ARBA" id="ARBA00022692"/>
    </source>
</evidence>
<evidence type="ECO:0000256" key="3">
    <source>
        <dbReference type="ARBA" id="ARBA00022989"/>
    </source>
</evidence>
<feature type="transmembrane region" description="Helical" evidence="5">
    <location>
        <begin position="529"/>
        <end position="554"/>
    </location>
</feature>
<dbReference type="SUPFAM" id="SSF103473">
    <property type="entry name" value="MFS general substrate transporter"/>
    <property type="match status" value="1"/>
</dbReference>
<feature type="transmembrane region" description="Helical" evidence="5">
    <location>
        <begin position="505"/>
        <end position="523"/>
    </location>
</feature>
<comment type="subcellular location">
    <subcellularLocation>
        <location evidence="1">Membrane</location>
        <topology evidence="1">Multi-pass membrane protein</topology>
    </subcellularLocation>
</comment>
<feature type="transmembrane region" description="Helical" evidence="5">
    <location>
        <begin position="401"/>
        <end position="420"/>
    </location>
</feature>